<accession>A0A852RE38</accession>
<comment type="caution">
    <text evidence="2">The sequence shown here is derived from an EMBL/GenBank/DDBJ whole genome shotgun (WGS) entry which is preliminary data.</text>
</comment>
<dbReference type="EMBL" id="JACCBF010000001">
    <property type="protein sequence ID" value="NYD31507.1"/>
    <property type="molecule type" value="Genomic_DNA"/>
</dbReference>
<name>A0A852RE38_9ACTN</name>
<evidence type="ECO:0000256" key="1">
    <source>
        <dbReference type="SAM" id="Phobius"/>
    </source>
</evidence>
<sequence>MSDAFVPPLPSWLGAGADIEAWIFIGVSFALLAIKIFAFVSAILYSAESYSAADKMSKPAWCAILGIGLLIQVVPVPLSLVNLALLVAALVYLADVRPALAGLRRR</sequence>
<evidence type="ECO:0008006" key="4">
    <source>
        <dbReference type="Google" id="ProtNLM"/>
    </source>
</evidence>
<reference evidence="2 3" key="1">
    <citation type="submission" date="2020-07" db="EMBL/GenBank/DDBJ databases">
        <title>Sequencing the genomes of 1000 actinobacteria strains.</title>
        <authorList>
            <person name="Klenk H.-P."/>
        </authorList>
    </citation>
    <scope>NUCLEOTIDE SEQUENCE [LARGE SCALE GENOMIC DNA]</scope>
    <source>
        <strain evidence="2 3">DSM 19082</strain>
    </source>
</reference>
<keyword evidence="1" id="KW-0812">Transmembrane</keyword>
<evidence type="ECO:0000313" key="2">
    <source>
        <dbReference type="EMBL" id="NYD31507.1"/>
    </source>
</evidence>
<dbReference type="RefSeq" id="WP_179727802.1">
    <property type="nucleotide sequence ID" value="NZ_BAABEF010000001.1"/>
</dbReference>
<dbReference type="Pfam" id="PF10724">
    <property type="entry name" value="DUF2516"/>
    <property type="match status" value="1"/>
</dbReference>
<proteinExistence type="predicted"/>
<gene>
    <name evidence="2" type="ORF">BJ958_003053</name>
</gene>
<dbReference type="AlphaFoldDB" id="A0A852RE38"/>
<feature type="transmembrane region" description="Helical" evidence="1">
    <location>
        <begin position="59"/>
        <end position="78"/>
    </location>
</feature>
<keyword evidence="1" id="KW-0472">Membrane</keyword>
<keyword evidence="3" id="KW-1185">Reference proteome</keyword>
<protein>
    <recommendedName>
        <fullName evidence="4">DUF2516 family protein</fullName>
    </recommendedName>
</protein>
<dbReference type="InterPro" id="IPR019662">
    <property type="entry name" value="DUF2516"/>
</dbReference>
<dbReference type="Proteomes" id="UP000582231">
    <property type="component" value="Unassembled WGS sequence"/>
</dbReference>
<organism evidence="2 3">
    <name type="scientific">Nocardioides kongjuensis</name>
    <dbReference type="NCBI Taxonomy" id="349522"/>
    <lineage>
        <taxon>Bacteria</taxon>
        <taxon>Bacillati</taxon>
        <taxon>Actinomycetota</taxon>
        <taxon>Actinomycetes</taxon>
        <taxon>Propionibacteriales</taxon>
        <taxon>Nocardioidaceae</taxon>
        <taxon>Nocardioides</taxon>
    </lineage>
</organism>
<keyword evidence="1" id="KW-1133">Transmembrane helix</keyword>
<feature type="transmembrane region" description="Helical" evidence="1">
    <location>
        <begin position="21"/>
        <end position="47"/>
    </location>
</feature>
<evidence type="ECO:0000313" key="3">
    <source>
        <dbReference type="Proteomes" id="UP000582231"/>
    </source>
</evidence>